<evidence type="ECO:0000256" key="1">
    <source>
        <dbReference type="SAM" id="Phobius"/>
    </source>
</evidence>
<evidence type="ECO:0000313" key="3">
    <source>
        <dbReference type="Proteomes" id="UP000183975"/>
    </source>
</evidence>
<dbReference type="EMBL" id="FRAH01000026">
    <property type="protein sequence ID" value="SHK42034.1"/>
    <property type="molecule type" value="Genomic_DNA"/>
</dbReference>
<keyword evidence="1" id="KW-0472">Membrane</keyword>
<reference evidence="2 3" key="1">
    <citation type="submission" date="2016-11" db="EMBL/GenBank/DDBJ databases">
        <authorList>
            <person name="Jaros S."/>
            <person name="Januszkiewicz K."/>
            <person name="Wedrychowicz H."/>
        </authorList>
    </citation>
    <scope>NUCLEOTIDE SEQUENCE [LARGE SCALE GENOMIC DNA]</scope>
    <source>
        <strain evidence="2 3">DSM 14214</strain>
    </source>
</reference>
<proteinExistence type="predicted"/>
<dbReference type="InterPro" id="IPR025480">
    <property type="entry name" value="DUF4330"/>
</dbReference>
<dbReference type="Proteomes" id="UP000183975">
    <property type="component" value="Unassembled WGS sequence"/>
</dbReference>
<dbReference type="Pfam" id="PF14221">
    <property type="entry name" value="DUF4330"/>
    <property type="match status" value="1"/>
</dbReference>
<protein>
    <recommendedName>
        <fullName evidence="4">DUF4330 domain-containing protein</fullName>
    </recommendedName>
</protein>
<keyword evidence="1" id="KW-1133">Transmembrane helix</keyword>
<organism evidence="2 3">
    <name type="scientific">Anaerotignum lactatifermentans DSM 14214</name>
    <dbReference type="NCBI Taxonomy" id="1121323"/>
    <lineage>
        <taxon>Bacteria</taxon>
        <taxon>Bacillati</taxon>
        <taxon>Bacillota</taxon>
        <taxon>Clostridia</taxon>
        <taxon>Lachnospirales</taxon>
        <taxon>Anaerotignaceae</taxon>
        <taxon>Anaerotignum</taxon>
    </lineage>
</organism>
<keyword evidence="1" id="KW-0812">Transmembrane</keyword>
<keyword evidence="3" id="KW-1185">Reference proteome</keyword>
<evidence type="ECO:0008006" key="4">
    <source>
        <dbReference type="Google" id="ProtNLM"/>
    </source>
</evidence>
<gene>
    <name evidence="2" type="ORF">SAMN02745138_01701</name>
</gene>
<accession>A0A1M6SBA5</accession>
<evidence type="ECO:0000313" key="2">
    <source>
        <dbReference type="EMBL" id="SHK42034.1"/>
    </source>
</evidence>
<sequence>MVSNVAKRRPNIIDLLILVVVVALVAVGVYKFGVVNQKESAGVTAEASKVTYTAFIDDVRMATVNALHVGDTMYDAKTNTYIGTITDVQYAPKMKNVIDNSGNTILVEYPEYYGVTLTLEGNIIEKEDGYFAEGTVELKANSEMEVYTKYAQPKMKVTSIDI</sequence>
<dbReference type="AlphaFoldDB" id="A0A1M6SBA5"/>
<feature type="transmembrane region" description="Helical" evidence="1">
    <location>
        <begin position="12"/>
        <end position="30"/>
    </location>
</feature>
<name>A0A1M6SBA5_9FIRM</name>